<dbReference type="Proteomes" id="UP001224926">
    <property type="component" value="Chromosome"/>
</dbReference>
<accession>A0AAF0T6D3</accession>
<name>A0AAF0T6D3_9EURY</name>
<protein>
    <submittedName>
        <fullName evidence="2">Uncharacterized protein</fullName>
    </submittedName>
</protein>
<reference evidence="2 3" key="1">
    <citation type="submission" date="2022-07" db="EMBL/GenBank/DDBJ databases">
        <title>Two temperate virus in Haloterrigena jeotgali A29.</title>
        <authorList>
            <person name="Deng X."/>
        </authorList>
    </citation>
    <scope>NUCLEOTIDE SEQUENCE [LARGE SCALE GENOMIC DNA]</scope>
    <source>
        <strain evidence="2 3">A29</strain>
    </source>
</reference>
<keyword evidence="3" id="KW-1185">Reference proteome</keyword>
<sequence>MTDVSDLTVTLEIKRVWTWPSLGRALVVGAINGEERIMEFDL</sequence>
<dbReference type="GeneID" id="84216436"/>
<evidence type="ECO:0000313" key="1">
    <source>
        <dbReference type="EMBL" id="WMT07802.1"/>
    </source>
</evidence>
<dbReference type="RefSeq" id="WP_257720300.1">
    <property type="nucleotide sequence ID" value="NZ_CP101873.1"/>
</dbReference>
<proteinExistence type="predicted"/>
<evidence type="ECO:0000313" key="2">
    <source>
        <dbReference type="EMBL" id="WMT08434.1"/>
    </source>
</evidence>
<dbReference type="EMBL" id="CP101873">
    <property type="protein sequence ID" value="WMT07802.1"/>
    <property type="molecule type" value="Genomic_DNA"/>
</dbReference>
<gene>
    <name evidence="2" type="ORF">NP511_02095</name>
    <name evidence="1" type="ORF">NP511_20810</name>
</gene>
<organism evidence="2 3">
    <name type="scientific">Natrinema thermotolerans</name>
    <dbReference type="NCBI Taxonomy" id="121872"/>
    <lineage>
        <taxon>Archaea</taxon>
        <taxon>Methanobacteriati</taxon>
        <taxon>Methanobacteriota</taxon>
        <taxon>Stenosarchaea group</taxon>
        <taxon>Halobacteria</taxon>
        <taxon>Halobacteriales</taxon>
        <taxon>Natrialbaceae</taxon>
        <taxon>Natrinema</taxon>
    </lineage>
</organism>
<dbReference type="EMBL" id="CP101873">
    <property type="protein sequence ID" value="WMT08434.1"/>
    <property type="molecule type" value="Genomic_DNA"/>
</dbReference>
<evidence type="ECO:0000313" key="3">
    <source>
        <dbReference type="Proteomes" id="UP001224926"/>
    </source>
</evidence>
<dbReference type="AlphaFoldDB" id="A0AAF0T6D3"/>